<accession>A0A7Y0F0Q7</accession>
<organism evidence="3 4">
    <name type="scientific">Bifidobacterium moraviense</name>
    <dbReference type="NCBI Taxonomy" id="2675323"/>
    <lineage>
        <taxon>Bacteria</taxon>
        <taxon>Bacillati</taxon>
        <taxon>Actinomycetota</taxon>
        <taxon>Actinomycetes</taxon>
        <taxon>Bifidobacteriales</taxon>
        <taxon>Bifidobacteriaceae</taxon>
        <taxon>Bifidobacterium</taxon>
    </lineage>
</organism>
<evidence type="ECO:0000259" key="2">
    <source>
        <dbReference type="PROSITE" id="PS51898"/>
    </source>
</evidence>
<dbReference type="Gene3D" id="1.10.443.10">
    <property type="entry name" value="Intergrase catalytic core"/>
    <property type="match status" value="1"/>
</dbReference>
<dbReference type="PANTHER" id="PTHR30349:SF64">
    <property type="entry name" value="PROPHAGE INTEGRASE INTD-RELATED"/>
    <property type="match status" value="1"/>
</dbReference>
<evidence type="ECO:0000313" key="3">
    <source>
        <dbReference type="EMBL" id="NMM99905.1"/>
    </source>
</evidence>
<dbReference type="SUPFAM" id="SSF56349">
    <property type="entry name" value="DNA breaking-rejoining enzymes"/>
    <property type="match status" value="1"/>
</dbReference>
<proteinExistence type="predicted"/>
<dbReference type="Pfam" id="PF00589">
    <property type="entry name" value="Phage_integrase"/>
    <property type="match status" value="1"/>
</dbReference>
<dbReference type="GO" id="GO:0006310">
    <property type="term" value="P:DNA recombination"/>
    <property type="evidence" value="ECO:0007669"/>
    <property type="project" value="UniProtKB-KW"/>
</dbReference>
<dbReference type="AlphaFoldDB" id="A0A7Y0F0Q7"/>
<protein>
    <submittedName>
        <fullName evidence="3">Integrase/recombinase</fullName>
    </submittedName>
</protein>
<keyword evidence="4" id="KW-1185">Reference proteome</keyword>
<dbReference type="CDD" id="cd01189">
    <property type="entry name" value="INT_ICEBs1_C_like"/>
    <property type="match status" value="1"/>
</dbReference>
<comment type="caution">
    <text evidence="3">The sequence shown here is derived from an EMBL/GenBank/DDBJ whole genome shotgun (WGS) entry which is preliminary data.</text>
</comment>
<dbReference type="InterPro" id="IPR011010">
    <property type="entry name" value="DNA_brk_join_enz"/>
</dbReference>
<evidence type="ECO:0000256" key="1">
    <source>
        <dbReference type="ARBA" id="ARBA00023172"/>
    </source>
</evidence>
<dbReference type="EMBL" id="JAAIIH010000001">
    <property type="protein sequence ID" value="NMM99905.1"/>
    <property type="molecule type" value="Genomic_DNA"/>
</dbReference>
<reference evidence="3 4" key="1">
    <citation type="submission" date="2020-02" db="EMBL/GenBank/DDBJ databases">
        <title>Characterization of phylogenetic diversity of novel bifidobacterial species isolated in Czech ZOOs.</title>
        <authorList>
            <person name="Lugli G.A."/>
            <person name="Vera N.B."/>
            <person name="Ventura M."/>
        </authorList>
    </citation>
    <scope>NUCLEOTIDE SEQUENCE [LARGE SCALE GENOMIC DNA]</scope>
    <source>
        <strain evidence="3 4">DSM 109958</strain>
    </source>
</reference>
<dbReference type="PANTHER" id="PTHR30349">
    <property type="entry name" value="PHAGE INTEGRASE-RELATED"/>
    <property type="match status" value="1"/>
</dbReference>
<dbReference type="GO" id="GO:0015074">
    <property type="term" value="P:DNA integration"/>
    <property type="evidence" value="ECO:0007669"/>
    <property type="project" value="InterPro"/>
</dbReference>
<feature type="domain" description="Tyr recombinase" evidence="2">
    <location>
        <begin position="1"/>
        <end position="185"/>
    </location>
</feature>
<dbReference type="GO" id="GO:0003677">
    <property type="term" value="F:DNA binding"/>
    <property type="evidence" value="ECO:0007669"/>
    <property type="project" value="InterPro"/>
</dbReference>
<dbReference type="InterPro" id="IPR050090">
    <property type="entry name" value="Tyrosine_recombinase_XerCD"/>
</dbReference>
<dbReference type="InterPro" id="IPR013762">
    <property type="entry name" value="Integrase-like_cat_sf"/>
</dbReference>
<name>A0A7Y0F0Q7_9BIFI</name>
<evidence type="ECO:0000313" key="4">
    <source>
        <dbReference type="Proteomes" id="UP000588277"/>
    </source>
</evidence>
<gene>
    <name evidence="3" type="ORF">G1C96_0483</name>
</gene>
<sequence>MWRLAFELGMRQGERLGLTLSEIREIDGVLCIEIRQQLQEFSPDERDFPADMVVRHLEDSAYLVPPKTNSGYRAIPLPRSLAIELMAFVKARGISGPEDLVFVGEDGKHLRRQADEEPRFAEALRAAGIEGHFVPHSARHTAATAMMRLGLTDAVRKSIMGHASIDVTDNVYTHVSTSDMAQATAQIEAMLSAG</sequence>
<dbReference type="InterPro" id="IPR002104">
    <property type="entry name" value="Integrase_catalytic"/>
</dbReference>
<dbReference type="PROSITE" id="PS51898">
    <property type="entry name" value="TYR_RECOMBINASE"/>
    <property type="match status" value="1"/>
</dbReference>
<keyword evidence="1" id="KW-0233">DNA recombination</keyword>
<dbReference type="Proteomes" id="UP000588277">
    <property type="component" value="Unassembled WGS sequence"/>
</dbReference>